<name>A0A552WYB5_9MICO</name>
<proteinExistence type="predicted"/>
<organism evidence="1 2">
    <name type="scientific">Georgenia yuyongxinii</name>
    <dbReference type="NCBI Taxonomy" id="2589797"/>
    <lineage>
        <taxon>Bacteria</taxon>
        <taxon>Bacillati</taxon>
        <taxon>Actinomycetota</taxon>
        <taxon>Actinomycetes</taxon>
        <taxon>Micrococcales</taxon>
        <taxon>Bogoriellaceae</taxon>
        <taxon>Georgenia</taxon>
    </lineage>
</organism>
<dbReference type="Proteomes" id="UP000318693">
    <property type="component" value="Unassembled WGS sequence"/>
</dbReference>
<gene>
    <name evidence="1" type="ORF">FJ693_00430</name>
</gene>
<reference evidence="1 2" key="1">
    <citation type="submission" date="2019-07" db="EMBL/GenBank/DDBJ databases">
        <title>Georgenia wutianyii sp. nov. and Georgenia *** sp. nov. isolated from plateau pika (Ochotona curzoniae) in the Qinghai-Tibet plateau of China.</title>
        <authorList>
            <person name="Tian Z."/>
        </authorList>
    </citation>
    <scope>NUCLEOTIDE SEQUENCE [LARGE SCALE GENOMIC DNA]</scope>
    <source>
        <strain evidence="1 2">Z446</strain>
    </source>
</reference>
<dbReference type="AlphaFoldDB" id="A0A552WYB5"/>
<dbReference type="RefSeq" id="WP_143416563.1">
    <property type="nucleotide sequence ID" value="NZ_VJXR01000001.1"/>
</dbReference>
<sequence>MSITAPTERRCTLTGLHLLRATGQVAFRVTQEQYGALTASPNEAVGALGPSAPAERRGRFDTIGRTAYLADSPECAFAEVLAGFRKDVGRLAAEAALIGADPDEYVRRVTEEAVANGVSPPWAIPFEWQMARAIHECQLPRRGWWVQIDHHETLHALRRVVPAALVPPERVAALTSADLAGEDRALTTALSQAIRQSLLDDASEPHGISFRSKTLRGRCWAYWDRRRDEGLAPGSDEPISLRRVSVWSHPAFRTVAAEYGLPILQAPSSS</sequence>
<accession>A0A552WYB5</accession>
<dbReference type="EMBL" id="VJXR01000001">
    <property type="protein sequence ID" value="TRW47609.1"/>
    <property type="molecule type" value="Genomic_DNA"/>
</dbReference>
<comment type="caution">
    <text evidence="1">The sequence shown here is derived from an EMBL/GenBank/DDBJ whole genome shotgun (WGS) entry which is preliminary data.</text>
</comment>
<evidence type="ECO:0000313" key="1">
    <source>
        <dbReference type="EMBL" id="TRW47609.1"/>
    </source>
</evidence>
<keyword evidence="2" id="KW-1185">Reference proteome</keyword>
<evidence type="ECO:0000313" key="2">
    <source>
        <dbReference type="Proteomes" id="UP000318693"/>
    </source>
</evidence>
<protein>
    <submittedName>
        <fullName evidence="1">Uncharacterized protein</fullName>
    </submittedName>
</protein>